<dbReference type="SMART" id="SM00275">
    <property type="entry name" value="G_alpha"/>
    <property type="match status" value="1"/>
</dbReference>
<feature type="compositionally biased region" description="Polar residues" evidence="7">
    <location>
        <begin position="17"/>
        <end position="32"/>
    </location>
</feature>
<evidence type="ECO:0000313" key="9">
    <source>
        <dbReference type="Proteomes" id="UP000006671"/>
    </source>
</evidence>
<dbReference type="GO" id="GO:0046872">
    <property type="term" value="F:metal ion binding"/>
    <property type="evidence" value="ECO:0007669"/>
    <property type="project" value="UniProtKB-KW"/>
</dbReference>
<gene>
    <name evidence="8" type="ORF">NAEGRDRAFT_70007</name>
</gene>
<proteinExistence type="predicted"/>
<keyword evidence="9" id="KW-1185">Reference proteome</keyword>
<dbReference type="Gene3D" id="1.10.400.10">
    <property type="entry name" value="GI Alpha 1, domain 2-like"/>
    <property type="match status" value="2"/>
</dbReference>
<dbReference type="InterPro" id="IPR027417">
    <property type="entry name" value="P-loop_NTPase"/>
</dbReference>
<dbReference type="AlphaFoldDB" id="D2VM46"/>
<dbReference type="FunFam" id="3.40.50.300:FF:000692">
    <property type="entry name" value="Guanine nucleotide-binding protein subunit alpha"/>
    <property type="match status" value="1"/>
</dbReference>
<accession>D2VM46</accession>
<feature type="binding site" evidence="6">
    <location>
        <position position="466"/>
    </location>
    <ligand>
        <name>Mg(2+)</name>
        <dbReference type="ChEBI" id="CHEBI:18420"/>
    </ligand>
</feature>
<dbReference type="GO" id="GO:0031683">
    <property type="term" value="F:G-protein beta/gamma-subunit complex binding"/>
    <property type="evidence" value="ECO:0007669"/>
    <property type="project" value="InterPro"/>
</dbReference>
<evidence type="ECO:0000256" key="3">
    <source>
        <dbReference type="ARBA" id="ARBA00023134"/>
    </source>
</evidence>
<dbReference type="eggNOG" id="KOG0082">
    <property type="taxonomic scope" value="Eukaryota"/>
</dbReference>
<evidence type="ECO:0000256" key="7">
    <source>
        <dbReference type="SAM" id="MobiDB-lite"/>
    </source>
</evidence>
<feature type="compositionally biased region" description="Polar residues" evidence="7">
    <location>
        <begin position="329"/>
        <end position="345"/>
    </location>
</feature>
<feature type="binding site" evidence="5">
    <location>
        <begin position="484"/>
        <end position="488"/>
    </location>
    <ligand>
        <name>GTP</name>
        <dbReference type="ChEBI" id="CHEBI:37565"/>
    </ligand>
</feature>
<protein>
    <submittedName>
        <fullName evidence="8">Predicted protein</fullName>
    </submittedName>
</protein>
<evidence type="ECO:0000256" key="5">
    <source>
        <dbReference type="PIRSR" id="PIRSR601019-1"/>
    </source>
</evidence>
<evidence type="ECO:0000313" key="8">
    <source>
        <dbReference type="EMBL" id="EFC42256.1"/>
    </source>
</evidence>
<dbReference type="SUPFAM" id="SSF52540">
    <property type="entry name" value="P-loop containing nucleoside triphosphate hydrolases"/>
    <property type="match status" value="1"/>
</dbReference>
<dbReference type="GeneID" id="8851809"/>
<evidence type="ECO:0000256" key="4">
    <source>
        <dbReference type="ARBA" id="ARBA00023224"/>
    </source>
</evidence>
<dbReference type="InterPro" id="IPR011025">
    <property type="entry name" value="GproteinA_insert"/>
</dbReference>
<feature type="compositionally biased region" description="Low complexity" evidence="7">
    <location>
        <begin position="178"/>
        <end position="187"/>
    </location>
</feature>
<keyword evidence="3 5" id="KW-0342">GTP-binding</keyword>
<sequence>MPFNPFKYSKRKRRTSTTDFQQLSSQQDNDTASVQSLSSSFDSGSQILLIPNQNNNNNNNILTAASSSGSLNNSSSSTSSPKIIVGRHNRSEEELEIIEGDASSSLENNEIPSSSSTQNREHHHREHSNILRQSTADLSSINDFTSSLIQDEDVNGSSSSHAMIELAIENDDQMVFGSPSPTSNSPSDDALPSKKTTTPRRRASFNSLDRSASNIQRVSSDVDNNENDRRIQRQIELDSKKPKKVRILTLGSGKSGKSTLIRKIKLLEGDYSNEQVVELFKCKILKFVLNNAKYLIKNVTETEFRENLRRRAQLLQLWRFNQTLNTQNECNSDSAASNNTSQSIPITPKNKSPLRVSSSLDESLNVLHQRLSNFKNDSKQFHKQPSQYDTQSEESNKITQNFLNPEAVELFKSLWKDKYVKHTFDKLSLNNSILYNARYFFDNIDRIASLRYTPTSRDILTTYFPSTSIETCQLNFPFPCEFVDITGQRNERRKWMTSHFDRDSVSAIVFMVSLSEYCEYSLSLLDFSPTKNPQSPPIVDPLNFVPPTQNQILVSHMHNSLSMFKEILSFYKDTPIILVFTKLDIFRKRIKSVPLRMCFPDFDYSGDHVFLYTSFVAEKFINVDPTIRQRCLYTHFVDLIREDASLMVMDDIKDIILQKTLRDHGLF</sequence>
<dbReference type="VEuPathDB" id="AmoebaDB:NAEGRDRAFT_70007"/>
<dbReference type="KEGG" id="ngr:NAEGRDRAFT_70007"/>
<evidence type="ECO:0000256" key="1">
    <source>
        <dbReference type="ARBA" id="ARBA00022723"/>
    </source>
</evidence>
<evidence type="ECO:0000256" key="6">
    <source>
        <dbReference type="PIRSR" id="PIRSR601019-2"/>
    </source>
</evidence>
<keyword evidence="1 6" id="KW-0479">Metal-binding</keyword>
<dbReference type="GO" id="GO:0007188">
    <property type="term" value="P:adenylate cyclase-modulating G protein-coupled receptor signaling pathway"/>
    <property type="evidence" value="ECO:0007669"/>
    <property type="project" value="TreeGrafter"/>
</dbReference>
<dbReference type="GO" id="GO:0001664">
    <property type="term" value="F:G protein-coupled receptor binding"/>
    <property type="evidence" value="ECO:0007669"/>
    <property type="project" value="TreeGrafter"/>
</dbReference>
<reference evidence="8 9" key="1">
    <citation type="journal article" date="2010" name="Cell">
        <title>The genome of Naegleria gruberi illuminates early eukaryotic versatility.</title>
        <authorList>
            <person name="Fritz-Laylin L.K."/>
            <person name="Prochnik S.E."/>
            <person name="Ginger M.L."/>
            <person name="Dacks J.B."/>
            <person name="Carpenter M.L."/>
            <person name="Field M.C."/>
            <person name="Kuo A."/>
            <person name="Paredez A."/>
            <person name="Chapman J."/>
            <person name="Pham J."/>
            <person name="Shu S."/>
            <person name="Neupane R."/>
            <person name="Cipriano M."/>
            <person name="Mancuso J."/>
            <person name="Tu H."/>
            <person name="Salamov A."/>
            <person name="Lindquist E."/>
            <person name="Shapiro H."/>
            <person name="Lucas S."/>
            <person name="Grigoriev I.V."/>
            <person name="Cande W.Z."/>
            <person name="Fulton C."/>
            <person name="Rokhsar D.S."/>
            <person name="Dawson S.C."/>
        </authorList>
    </citation>
    <scope>NUCLEOTIDE SEQUENCE [LARGE SCALE GENOMIC DNA]</scope>
    <source>
        <strain evidence="8 9">NEG-M</strain>
    </source>
</reference>
<dbReference type="STRING" id="5762.D2VM46"/>
<dbReference type="PROSITE" id="PS51882">
    <property type="entry name" value="G_ALPHA"/>
    <property type="match status" value="1"/>
</dbReference>
<evidence type="ECO:0000256" key="2">
    <source>
        <dbReference type="ARBA" id="ARBA00022741"/>
    </source>
</evidence>
<dbReference type="GO" id="GO:0005834">
    <property type="term" value="C:heterotrimeric G-protein complex"/>
    <property type="evidence" value="ECO:0007669"/>
    <property type="project" value="TreeGrafter"/>
</dbReference>
<dbReference type="OMA" id="ITGQRNE"/>
<dbReference type="GO" id="GO:0005525">
    <property type="term" value="F:GTP binding"/>
    <property type="evidence" value="ECO:0007669"/>
    <property type="project" value="UniProtKB-KW"/>
</dbReference>
<feature type="compositionally biased region" description="Polar residues" evidence="7">
    <location>
        <begin position="102"/>
        <end position="118"/>
    </location>
</feature>
<dbReference type="OrthoDB" id="10402879at2759"/>
<name>D2VM46_NAEGR</name>
<dbReference type="RefSeq" id="XP_002675000.1">
    <property type="nucleotide sequence ID" value="XM_002674954.1"/>
</dbReference>
<dbReference type="GO" id="GO:0005737">
    <property type="term" value="C:cytoplasm"/>
    <property type="evidence" value="ECO:0007669"/>
    <property type="project" value="TreeGrafter"/>
</dbReference>
<feature type="compositionally biased region" description="Polar residues" evidence="7">
    <location>
        <begin position="204"/>
        <end position="222"/>
    </location>
</feature>
<dbReference type="Proteomes" id="UP000006671">
    <property type="component" value="Unassembled WGS sequence"/>
</dbReference>
<dbReference type="GO" id="GO:0003924">
    <property type="term" value="F:GTPase activity"/>
    <property type="evidence" value="ECO:0007669"/>
    <property type="project" value="InterPro"/>
</dbReference>
<feature type="region of interest" description="Disordered" evidence="7">
    <location>
        <begin position="329"/>
        <end position="356"/>
    </location>
</feature>
<dbReference type="PANTHER" id="PTHR10218">
    <property type="entry name" value="GTP-BINDING PROTEIN ALPHA SUBUNIT"/>
    <property type="match status" value="1"/>
</dbReference>
<keyword evidence="4" id="KW-0807">Transducer</keyword>
<organism evidence="9">
    <name type="scientific">Naegleria gruberi</name>
    <name type="common">Amoeba</name>
    <dbReference type="NCBI Taxonomy" id="5762"/>
    <lineage>
        <taxon>Eukaryota</taxon>
        <taxon>Discoba</taxon>
        <taxon>Heterolobosea</taxon>
        <taxon>Tetramitia</taxon>
        <taxon>Eutetramitia</taxon>
        <taxon>Vahlkampfiidae</taxon>
        <taxon>Naegleria</taxon>
    </lineage>
</organism>
<keyword evidence="6" id="KW-0460">Magnesium</keyword>
<feature type="compositionally biased region" description="Low complexity" evidence="7">
    <location>
        <begin position="52"/>
        <end position="80"/>
    </location>
</feature>
<dbReference type="Pfam" id="PF00503">
    <property type="entry name" value="G-alpha"/>
    <property type="match status" value="1"/>
</dbReference>
<dbReference type="InParanoid" id="D2VM46"/>
<dbReference type="SUPFAM" id="SSF47895">
    <property type="entry name" value="Transducin (alpha subunit), insertion domain"/>
    <property type="match status" value="1"/>
</dbReference>
<dbReference type="EMBL" id="GG738881">
    <property type="protein sequence ID" value="EFC42256.1"/>
    <property type="molecule type" value="Genomic_DNA"/>
</dbReference>
<dbReference type="InterPro" id="IPR001019">
    <property type="entry name" value="Gprotein_alpha_su"/>
</dbReference>
<dbReference type="PRINTS" id="PR00318">
    <property type="entry name" value="GPROTEINA"/>
</dbReference>
<dbReference type="Gene3D" id="3.40.50.300">
    <property type="entry name" value="P-loop containing nucleotide triphosphate hydrolases"/>
    <property type="match status" value="2"/>
</dbReference>
<feature type="compositionally biased region" description="Low complexity" evidence="7">
    <location>
        <begin position="33"/>
        <end position="45"/>
    </location>
</feature>
<dbReference type="PANTHER" id="PTHR10218:SF302">
    <property type="entry name" value="GUANINE NUCLEOTIDE-BINDING PROTEIN ALPHA-5 SUBUNIT"/>
    <property type="match status" value="1"/>
</dbReference>
<keyword evidence="2 5" id="KW-0547">Nucleotide-binding</keyword>
<feature type="region of interest" description="Disordered" evidence="7">
    <location>
        <begin position="1"/>
        <end position="134"/>
    </location>
</feature>
<feature type="region of interest" description="Disordered" evidence="7">
    <location>
        <begin position="174"/>
        <end position="229"/>
    </location>
</feature>